<accession>A0A6P5ZKZ9</accession>
<dbReference type="OrthoDB" id="1742084at2759"/>
<dbReference type="Gene3D" id="1.20.920.10">
    <property type="entry name" value="Bromodomain-like"/>
    <property type="match status" value="1"/>
</dbReference>
<evidence type="ECO:0000256" key="1">
    <source>
        <dbReference type="ARBA" id="ARBA00023117"/>
    </source>
</evidence>
<evidence type="ECO:0000256" key="3">
    <source>
        <dbReference type="SAM" id="MobiDB-lite"/>
    </source>
</evidence>
<keyword evidence="5" id="KW-1185">Reference proteome</keyword>
<feature type="compositionally biased region" description="Polar residues" evidence="3">
    <location>
        <begin position="479"/>
        <end position="489"/>
    </location>
</feature>
<feature type="compositionally biased region" description="Basic residues" evidence="3">
    <location>
        <begin position="593"/>
        <end position="602"/>
    </location>
</feature>
<feature type="compositionally biased region" description="Basic and acidic residues" evidence="3">
    <location>
        <begin position="434"/>
        <end position="454"/>
    </location>
</feature>
<dbReference type="InterPro" id="IPR001487">
    <property type="entry name" value="Bromodomain"/>
</dbReference>
<evidence type="ECO:0000256" key="2">
    <source>
        <dbReference type="PROSITE-ProRule" id="PRU00035"/>
    </source>
</evidence>
<dbReference type="PROSITE" id="PS50014">
    <property type="entry name" value="BROMODOMAIN_2"/>
    <property type="match status" value="1"/>
</dbReference>
<feature type="domain" description="Bromo" evidence="4">
    <location>
        <begin position="297"/>
        <end position="368"/>
    </location>
</feature>
<feature type="compositionally biased region" description="Basic and acidic residues" evidence="3">
    <location>
        <begin position="120"/>
        <end position="134"/>
    </location>
</feature>
<proteinExistence type="predicted"/>
<keyword evidence="1 2" id="KW-0103">Bromodomain</keyword>
<dbReference type="SMART" id="SM00297">
    <property type="entry name" value="BROMO"/>
    <property type="match status" value="1"/>
</dbReference>
<dbReference type="PANTHER" id="PTHR37888:SF8">
    <property type="entry name" value="HISTONE-LYSINE N-METHYLTRANSFERASE, H3 LYSINE-79 SPECIFIC-LIKE"/>
    <property type="match status" value="1"/>
</dbReference>
<gene>
    <name evidence="6" type="primary">LOC111301820</name>
</gene>
<dbReference type="InterPro" id="IPR001005">
    <property type="entry name" value="SANT/Myb"/>
</dbReference>
<dbReference type="AlphaFoldDB" id="A0A6P5ZKZ9"/>
<evidence type="ECO:0000259" key="4">
    <source>
        <dbReference type="PROSITE" id="PS50014"/>
    </source>
</evidence>
<feature type="region of interest" description="Disordered" evidence="3">
    <location>
        <begin position="428"/>
        <end position="636"/>
    </location>
</feature>
<feature type="region of interest" description="Disordered" evidence="3">
    <location>
        <begin position="120"/>
        <end position="280"/>
    </location>
</feature>
<dbReference type="GeneID" id="111301820"/>
<name>A0A6P5ZKZ9_DURZI</name>
<sequence>MAREHKTSAQLWGTLEELLLACAVNRHGTNSWDSIALELQNRRICSSSSSLLPSFTPQLCQDKFMDLKRRFISPNDAAFSSSLVDQLRRIRVEELRREVQQRDVSIVSLELKVKRLVEERERSLKDETDLDDRQNNLPPQIIAGKHTAGEDSGDIGDRSFNESNSTSQKPEDATTTTTTTTTIVKDEQNDEGEVVGQKKAQVKTEPVEPGAANESDLVRTGKGPGNERVNGEEPNNKKQMSDVQSSSSLSKKKRRSGSSRGESSSGEEREENEFSPAKMRVSAVKPESLIRLLRIIRSHRLGSAFDRRQRSQESERYKNLIKQHMDLQRIQSRLDKGVYSGCTTKFFRDLLLLFNNITVFHRQTSPEYIAAQELRALVLKEMSDKLRKHSLQLMTLKPETDQPPVSLSKPNKSSTIVACSKRSSIKALAQNATRRGDKKEREIEEKPKETEKVDTSSFVGIDDKGIGKKRSKERAVSGRRNSLRASSKNGETKHEYGGNELSSHDALELKVDKKENMARKKQGAASFLQRMKQNSPSKVTEKDDNNDYDDDDVDDSDDESKDSKEKARGRRREVKRVTRSSGGRGAREESGRVKRGVGRPSKRAAAESTTGKRGRDNVENEVGVGGTGRARKRSRR</sequence>
<dbReference type="PANTHER" id="PTHR37888">
    <property type="entry name" value="DNA-BINDING BROMODOMAIN-CONTAINING PROTEIN"/>
    <property type="match status" value="1"/>
</dbReference>
<dbReference type="Pfam" id="PF00439">
    <property type="entry name" value="Bromodomain"/>
    <property type="match status" value="1"/>
</dbReference>
<feature type="compositionally biased region" description="Basic and acidic residues" evidence="3">
    <location>
        <begin position="490"/>
        <end position="518"/>
    </location>
</feature>
<protein>
    <submittedName>
        <fullName evidence="6">Uncharacterized protein LOC111301820</fullName>
    </submittedName>
</protein>
<dbReference type="InterPro" id="IPR036427">
    <property type="entry name" value="Bromodomain-like_sf"/>
</dbReference>
<evidence type="ECO:0000313" key="6">
    <source>
        <dbReference type="RefSeq" id="XP_022753538.1"/>
    </source>
</evidence>
<feature type="compositionally biased region" description="Acidic residues" evidence="3">
    <location>
        <begin position="546"/>
        <end position="560"/>
    </location>
</feature>
<dbReference type="SUPFAM" id="SSF47370">
    <property type="entry name" value="Bromodomain"/>
    <property type="match status" value="1"/>
</dbReference>
<dbReference type="Proteomes" id="UP000515121">
    <property type="component" value="Unplaced"/>
</dbReference>
<evidence type="ECO:0000313" key="5">
    <source>
        <dbReference type="Proteomes" id="UP000515121"/>
    </source>
</evidence>
<feature type="compositionally biased region" description="Basic residues" evidence="3">
    <location>
        <begin position="567"/>
        <end position="578"/>
    </location>
</feature>
<dbReference type="RefSeq" id="XP_022753538.1">
    <property type="nucleotide sequence ID" value="XM_022897803.1"/>
</dbReference>
<dbReference type="CDD" id="cd00167">
    <property type="entry name" value="SANT"/>
    <property type="match status" value="1"/>
</dbReference>
<reference evidence="6" key="1">
    <citation type="submission" date="2025-08" db="UniProtKB">
        <authorList>
            <consortium name="RefSeq"/>
        </authorList>
    </citation>
    <scope>IDENTIFICATION</scope>
    <source>
        <tissue evidence="6">Fruit stalk</tissue>
    </source>
</reference>
<dbReference type="SMART" id="SM00717">
    <property type="entry name" value="SANT"/>
    <property type="match status" value="1"/>
</dbReference>
<organism evidence="5 6">
    <name type="scientific">Durio zibethinus</name>
    <name type="common">Durian</name>
    <dbReference type="NCBI Taxonomy" id="66656"/>
    <lineage>
        <taxon>Eukaryota</taxon>
        <taxon>Viridiplantae</taxon>
        <taxon>Streptophyta</taxon>
        <taxon>Embryophyta</taxon>
        <taxon>Tracheophyta</taxon>
        <taxon>Spermatophyta</taxon>
        <taxon>Magnoliopsida</taxon>
        <taxon>eudicotyledons</taxon>
        <taxon>Gunneridae</taxon>
        <taxon>Pentapetalae</taxon>
        <taxon>rosids</taxon>
        <taxon>malvids</taxon>
        <taxon>Malvales</taxon>
        <taxon>Malvaceae</taxon>
        <taxon>Helicteroideae</taxon>
        <taxon>Durio</taxon>
    </lineage>
</organism>
<feature type="compositionally biased region" description="Basic and acidic residues" evidence="3">
    <location>
        <begin position="229"/>
        <end position="240"/>
    </location>
</feature>
<dbReference type="KEGG" id="dzi:111301820"/>
<dbReference type="CDD" id="cd04369">
    <property type="entry name" value="Bromodomain"/>
    <property type="match status" value="1"/>
</dbReference>